<sequence>MVGQAQVPIDGQADAEGQAHRPLPQPRAAFLEKAGAVEVRADQEQAEADGEHDRDFAAAGEAVAHQHVELEDEDVVEQAVEDEQAGAPRVAAGPLLAAADGGLALNLQADAEHDGQQADELAVGDQVEGVLDELAGLRDPVGGRLGAVTGPVAVGSHACAEGPGDAGSEDCGCRAGGGAGGPVGRWISVITKGCRS</sequence>
<proteinExistence type="predicted"/>
<evidence type="ECO:0000313" key="2">
    <source>
        <dbReference type="EMBL" id="KGF16213.1"/>
    </source>
</evidence>
<organism evidence="2 3">
    <name type="scientific">Corynebacterium freneyi DNF00450</name>
    <dbReference type="NCBI Taxonomy" id="1287475"/>
    <lineage>
        <taxon>Bacteria</taxon>
        <taxon>Bacillati</taxon>
        <taxon>Actinomycetota</taxon>
        <taxon>Actinomycetes</taxon>
        <taxon>Mycobacteriales</taxon>
        <taxon>Corynebacteriaceae</taxon>
        <taxon>Corynebacterium</taxon>
    </lineage>
</organism>
<accession>A0A095Y1S5</accession>
<comment type="caution">
    <text evidence="2">The sequence shown here is derived from an EMBL/GenBank/DDBJ whole genome shotgun (WGS) entry which is preliminary data.</text>
</comment>
<dbReference type="Proteomes" id="UP000029548">
    <property type="component" value="Unassembled WGS sequence"/>
</dbReference>
<name>A0A095Y1S5_9CORY</name>
<protein>
    <submittedName>
        <fullName evidence="2">Uncharacterized protein</fullName>
    </submittedName>
</protein>
<dbReference type="AlphaFoldDB" id="A0A095Y1S5"/>
<gene>
    <name evidence="2" type="ORF">HMPREF1650_08930</name>
</gene>
<evidence type="ECO:0000256" key="1">
    <source>
        <dbReference type="SAM" id="MobiDB-lite"/>
    </source>
</evidence>
<reference evidence="2 3" key="1">
    <citation type="submission" date="2014-07" db="EMBL/GenBank/DDBJ databases">
        <authorList>
            <person name="McCorrison J."/>
            <person name="Sanka R."/>
            <person name="Torralba M."/>
            <person name="Gillis M."/>
            <person name="Haft D.H."/>
            <person name="Methe B."/>
            <person name="Sutton G."/>
            <person name="Nelson K.E."/>
        </authorList>
    </citation>
    <scope>NUCLEOTIDE SEQUENCE [LARGE SCALE GENOMIC DNA]</scope>
    <source>
        <strain evidence="2 3">DNF00450</strain>
    </source>
</reference>
<evidence type="ECO:0000313" key="3">
    <source>
        <dbReference type="Proteomes" id="UP000029548"/>
    </source>
</evidence>
<feature type="region of interest" description="Disordered" evidence="1">
    <location>
        <begin position="1"/>
        <end position="25"/>
    </location>
</feature>
<dbReference type="EMBL" id="JRNE01000058">
    <property type="protein sequence ID" value="KGF16213.1"/>
    <property type="molecule type" value="Genomic_DNA"/>
</dbReference>